<feature type="transmembrane region" description="Helical" evidence="2">
    <location>
        <begin position="509"/>
        <end position="528"/>
    </location>
</feature>
<feature type="transmembrane region" description="Helical" evidence="2">
    <location>
        <begin position="78"/>
        <end position="101"/>
    </location>
</feature>
<feature type="compositionally biased region" description="Polar residues" evidence="1">
    <location>
        <begin position="26"/>
        <end position="46"/>
    </location>
</feature>
<evidence type="ECO:0000313" key="3">
    <source>
        <dbReference type="EMBL" id="KAB5606490.1"/>
    </source>
</evidence>
<evidence type="ECO:0000256" key="2">
    <source>
        <dbReference type="SAM" id="Phobius"/>
    </source>
</evidence>
<dbReference type="EMBL" id="RQSP01000024">
    <property type="protein sequence ID" value="KAB5606490.1"/>
    <property type="molecule type" value="Genomic_DNA"/>
</dbReference>
<feature type="transmembrane region" description="Helical" evidence="2">
    <location>
        <begin position="107"/>
        <end position="128"/>
    </location>
</feature>
<dbReference type="AlphaFoldDB" id="A0A5N5RHT1"/>
<evidence type="ECO:0000256" key="1">
    <source>
        <dbReference type="SAM" id="MobiDB-lite"/>
    </source>
</evidence>
<feature type="transmembrane region" description="Helical" evidence="2">
    <location>
        <begin position="266"/>
        <end position="284"/>
    </location>
</feature>
<feature type="transmembrane region" description="Helical" evidence="2">
    <location>
        <begin position="195"/>
        <end position="214"/>
    </location>
</feature>
<feature type="region of interest" description="Disordered" evidence="1">
    <location>
        <begin position="1"/>
        <end position="68"/>
    </location>
</feature>
<protein>
    <submittedName>
        <fullName evidence="3">Uncharacterized protein</fullName>
    </submittedName>
</protein>
<feature type="transmembrane region" description="Helical" evidence="2">
    <location>
        <begin position="373"/>
        <end position="394"/>
    </location>
</feature>
<feature type="compositionally biased region" description="Basic and acidic residues" evidence="1">
    <location>
        <begin position="16"/>
        <end position="25"/>
    </location>
</feature>
<name>A0A5N5RHT1_9BIFI</name>
<gene>
    <name evidence="3" type="ORF">EHS19_07245</name>
</gene>
<organism evidence="3 4">
    <name type="scientific">Bifidobacterium jacchi</name>
    <dbReference type="NCBI Taxonomy" id="2490545"/>
    <lineage>
        <taxon>Bacteria</taxon>
        <taxon>Bacillati</taxon>
        <taxon>Actinomycetota</taxon>
        <taxon>Actinomycetes</taxon>
        <taxon>Bifidobacteriales</taxon>
        <taxon>Bifidobacteriaceae</taxon>
        <taxon>Bifidobacterium</taxon>
    </lineage>
</organism>
<feature type="transmembrane region" description="Helical" evidence="2">
    <location>
        <begin position="430"/>
        <end position="446"/>
    </location>
</feature>
<proteinExistence type="predicted"/>
<dbReference type="NCBIfam" id="NF047321">
    <property type="entry name" value="SCO7613_CTERM"/>
    <property type="match status" value="1"/>
</dbReference>
<keyword evidence="4" id="KW-1185">Reference proteome</keyword>
<dbReference type="InterPro" id="IPR058062">
    <property type="entry name" value="SCO7613_C"/>
</dbReference>
<dbReference type="OrthoDB" id="3233629at2"/>
<accession>A0A5N5RHT1</accession>
<dbReference type="Proteomes" id="UP000326336">
    <property type="component" value="Unassembled WGS sequence"/>
</dbReference>
<feature type="transmembrane region" description="Helical" evidence="2">
    <location>
        <begin position="484"/>
        <end position="503"/>
    </location>
</feature>
<keyword evidence="2" id="KW-0812">Transmembrane</keyword>
<keyword evidence="2" id="KW-1133">Transmembrane helix</keyword>
<feature type="transmembrane region" description="Helical" evidence="2">
    <location>
        <begin position="290"/>
        <end position="311"/>
    </location>
</feature>
<feature type="transmembrane region" description="Helical" evidence="2">
    <location>
        <begin position="226"/>
        <end position="245"/>
    </location>
</feature>
<evidence type="ECO:0000313" key="4">
    <source>
        <dbReference type="Proteomes" id="UP000326336"/>
    </source>
</evidence>
<feature type="transmembrane region" description="Helical" evidence="2">
    <location>
        <begin position="165"/>
        <end position="183"/>
    </location>
</feature>
<comment type="caution">
    <text evidence="3">The sequence shown here is derived from an EMBL/GenBank/DDBJ whole genome shotgun (WGS) entry which is preliminary data.</text>
</comment>
<keyword evidence="2" id="KW-0472">Membrane</keyword>
<sequence length="546" mass="57617">MDEYTGIASPHQAPPHTHDTHDTHNSQDTYAGIQSDSAQSTPNQPGIEQPAQPPTQPPAQPPTGPRFVAPRRSGAQMLLLWVGVTLLMFGVVALASLAYAFGEMGRILMIGIIGALALAAAIALTGRLRSTAEGLTWAGLLAWSVDAVLIGGLESVDKADLTGVVTGGILLAITAVSLALHAITSRAAASADAPLRAYSLFAAGALPVAFSVALDPPHTPMIVADVLIIGALAILGGIACAPRALHGDAQSARSGTQSERFGTQRAITAIVSTLLLMVFVIGVYDATDPARRIAATVGFVLMLAFVVLAWMSDVPRRIAPRSSSSAYQPQPLPHPYAPSPASAAFVTRDPYSQQSTYPPVPAKPQPRPPQNTIRWTVGLIAAVTTVTLSFTTRWPDTATMPPDVFCALFGAAALAAGIRQMMLRRDLRSWAALWPGLAFLLVAPLLETWNPLIAPSTIRVALLFVAALAALLAGVAVGWQAPTVMGAVVLVVHAFSQLWPWIAAFSRDFWWAWLIVAGLLLIGVAARYEASVGSMRSFGQRISQMR</sequence>
<feature type="transmembrane region" description="Helical" evidence="2">
    <location>
        <begin position="458"/>
        <end position="477"/>
    </location>
</feature>
<reference evidence="3 4" key="1">
    <citation type="journal article" date="2019" name="Int. J. Syst. Evol. Microbiol.">
        <title>Bifidobacterium jacchi sp. nov., isolated from the faeces of a baby common marmoset (Callithrix jacchus).</title>
        <authorList>
            <person name="Modesto M."/>
            <person name="Watanabe K."/>
            <person name="Arita M."/>
            <person name="Satti M."/>
            <person name="Oki K."/>
            <person name="Sciavilla P."/>
            <person name="Patavino C."/>
            <person name="Camma C."/>
            <person name="Michelini S."/>
            <person name="Sgorbati B."/>
            <person name="Mattarelli P."/>
        </authorList>
    </citation>
    <scope>NUCLEOTIDE SEQUENCE [LARGE SCALE GENOMIC DNA]</scope>
    <source>
        <strain evidence="3 4">MRM 9.3</strain>
    </source>
</reference>
<feature type="compositionally biased region" description="Pro residues" evidence="1">
    <location>
        <begin position="51"/>
        <end position="64"/>
    </location>
</feature>
<dbReference type="RefSeq" id="WP_151917102.1">
    <property type="nucleotide sequence ID" value="NZ_RQSP01000024.1"/>
</dbReference>
<feature type="transmembrane region" description="Helical" evidence="2">
    <location>
        <begin position="400"/>
        <end position="418"/>
    </location>
</feature>
<feature type="transmembrane region" description="Helical" evidence="2">
    <location>
        <begin position="135"/>
        <end position="153"/>
    </location>
</feature>